<dbReference type="InterPro" id="IPR009057">
    <property type="entry name" value="Homeodomain-like_sf"/>
</dbReference>
<protein>
    <submittedName>
        <fullName evidence="4">Transcriptional regulator, TetR family</fullName>
    </submittedName>
</protein>
<feature type="domain" description="HTH tetR-type" evidence="3">
    <location>
        <begin position="4"/>
        <end position="63"/>
    </location>
</feature>
<dbReference type="PANTHER" id="PTHR43479">
    <property type="entry name" value="ACREF/ENVCD OPERON REPRESSOR-RELATED"/>
    <property type="match status" value="1"/>
</dbReference>
<dbReference type="InterPro" id="IPR050624">
    <property type="entry name" value="HTH-type_Tx_Regulator"/>
</dbReference>
<dbReference type="Proteomes" id="UP000181976">
    <property type="component" value="Unassembled WGS sequence"/>
</dbReference>
<evidence type="ECO:0000313" key="4">
    <source>
        <dbReference type="EMBL" id="SFE91208.1"/>
    </source>
</evidence>
<dbReference type="InParanoid" id="A0A1I2EFG8"/>
<feature type="DNA-binding region" description="H-T-H motif" evidence="2">
    <location>
        <begin position="26"/>
        <end position="45"/>
    </location>
</feature>
<dbReference type="SUPFAM" id="SSF46689">
    <property type="entry name" value="Homeodomain-like"/>
    <property type="match status" value="1"/>
</dbReference>
<sequence>MERTKTKNKIFAEALELFINKGFSASVNEIILKTGIAKGTFYYYFNTKEELIVELYKKLMFEIEAECVTEYGGESARDYSKNIFGAIVKWFILNPDKFNYILIFETSPFIKKIVGRVPETLKAPVENTMKKVNMGMLKAYPPEMITFFDFSFTRAAANYFLSHSDPLSAFKSDFNMVFDLYWDGVSGK</sequence>
<dbReference type="InterPro" id="IPR001647">
    <property type="entry name" value="HTH_TetR"/>
</dbReference>
<evidence type="ECO:0000259" key="3">
    <source>
        <dbReference type="PROSITE" id="PS50977"/>
    </source>
</evidence>
<dbReference type="GO" id="GO:0003677">
    <property type="term" value="F:DNA binding"/>
    <property type="evidence" value="ECO:0007669"/>
    <property type="project" value="UniProtKB-UniRule"/>
</dbReference>
<dbReference type="eggNOG" id="COG1309">
    <property type="taxonomic scope" value="Bacteria"/>
</dbReference>
<reference evidence="4 5" key="1">
    <citation type="submission" date="2016-10" db="EMBL/GenBank/DDBJ databases">
        <authorList>
            <person name="de Groot N.N."/>
        </authorList>
    </citation>
    <scope>NUCLEOTIDE SEQUENCE [LARGE SCALE GENOMIC DNA]</scope>
    <source>
        <strain evidence="4 5">DSM 19012</strain>
    </source>
</reference>
<dbReference type="STRING" id="385682.SAMN05444380_12247"/>
<dbReference type="Pfam" id="PF00440">
    <property type="entry name" value="TetR_N"/>
    <property type="match status" value="1"/>
</dbReference>
<dbReference type="RefSeq" id="WP_010528557.1">
    <property type="nucleotide sequence ID" value="NZ_AFSL01000088.1"/>
</dbReference>
<keyword evidence="1 2" id="KW-0238">DNA-binding</keyword>
<dbReference type="OrthoDB" id="6430772at2"/>
<dbReference type="AlphaFoldDB" id="A0A1I2EFG8"/>
<gene>
    <name evidence="4" type="ORF">SAMN05444380_12247</name>
</gene>
<dbReference type="PANTHER" id="PTHR43479:SF11">
    <property type="entry name" value="ACREF_ENVCD OPERON REPRESSOR-RELATED"/>
    <property type="match status" value="1"/>
</dbReference>
<dbReference type="PRINTS" id="PR00455">
    <property type="entry name" value="HTHTETR"/>
</dbReference>
<dbReference type="Gene3D" id="1.10.357.10">
    <property type="entry name" value="Tetracycline Repressor, domain 2"/>
    <property type="match status" value="1"/>
</dbReference>
<evidence type="ECO:0000256" key="1">
    <source>
        <dbReference type="ARBA" id="ARBA00023125"/>
    </source>
</evidence>
<dbReference type="InterPro" id="IPR023772">
    <property type="entry name" value="DNA-bd_HTH_TetR-type_CS"/>
</dbReference>
<proteinExistence type="predicted"/>
<accession>A0A1I2EFG8</accession>
<evidence type="ECO:0000313" key="5">
    <source>
        <dbReference type="Proteomes" id="UP000181976"/>
    </source>
</evidence>
<evidence type="ECO:0000256" key="2">
    <source>
        <dbReference type="PROSITE-ProRule" id="PRU00335"/>
    </source>
</evidence>
<name>A0A1I2EFG8_9BACT</name>
<organism evidence="4 5">
    <name type="scientific">Thermophagus xiamenensis</name>
    <dbReference type="NCBI Taxonomy" id="385682"/>
    <lineage>
        <taxon>Bacteria</taxon>
        <taxon>Pseudomonadati</taxon>
        <taxon>Bacteroidota</taxon>
        <taxon>Bacteroidia</taxon>
        <taxon>Marinilabiliales</taxon>
        <taxon>Marinilabiliaceae</taxon>
        <taxon>Thermophagus</taxon>
    </lineage>
</organism>
<keyword evidence="5" id="KW-1185">Reference proteome</keyword>
<dbReference type="PROSITE" id="PS01081">
    <property type="entry name" value="HTH_TETR_1"/>
    <property type="match status" value="1"/>
</dbReference>
<dbReference type="PROSITE" id="PS50977">
    <property type="entry name" value="HTH_TETR_2"/>
    <property type="match status" value="1"/>
</dbReference>
<dbReference type="EMBL" id="FONA01000022">
    <property type="protein sequence ID" value="SFE91208.1"/>
    <property type="molecule type" value="Genomic_DNA"/>
</dbReference>